<keyword evidence="8" id="KW-1185">Reference proteome</keyword>
<comment type="subcellular location">
    <subcellularLocation>
        <location evidence="5">Cytoplasm</location>
    </subcellularLocation>
</comment>
<dbReference type="SUPFAM" id="SSF51713">
    <property type="entry name" value="tRNA-guanine transglycosylase"/>
    <property type="match status" value="1"/>
</dbReference>
<dbReference type="PANTHER" id="PTHR46064:SF1">
    <property type="entry name" value="QUEUINE TRNA-RIBOSYLTRANSFERASE ACCESSORY SUBUNIT 2"/>
    <property type="match status" value="1"/>
</dbReference>
<dbReference type="Proteomes" id="UP000031737">
    <property type="component" value="Unassembled WGS sequence"/>
</dbReference>
<dbReference type="InterPro" id="IPR002616">
    <property type="entry name" value="tRNA_ribo_trans-like"/>
</dbReference>
<accession>A0A061IU24</accession>
<comment type="subunit">
    <text evidence="5">Heterodimer of a catalytic subunit and an accessory subunit.</text>
</comment>
<gene>
    <name evidence="7" type="ORF">TRSC58_06252</name>
</gene>
<dbReference type="InterPro" id="IPR028592">
    <property type="entry name" value="QTRTD1"/>
</dbReference>
<dbReference type="NCBIfam" id="TIGR00449">
    <property type="entry name" value="tgt_general"/>
    <property type="match status" value="1"/>
</dbReference>
<comment type="function">
    <text evidence="5">Non-catalytic subunit of the queuine tRNA-ribosyltransferase (TGT) that catalyzes the base-exchange of a guanine (G) residue with queuine (Q) at position 34 (anticodon wobble position) in tRNAs with GU(N) anticodons (tRNA-Asp, -Asn, -His and -Tyr), resulting in the hypermodified nucleoside queuosine (7-(((4,5-cis-dihydroxy-2-cyclopenten-1-yl)amino)methyl)-7-deazaguanosine).</text>
</comment>
<dbReference type="Pfam" id="PF01702">
    <property type="entry name" value="TGT"/>
    <property type="match status" value="1"/>
</dbReference>
<comment type="cofactor">
    <cofactor evidence="5">
        <name>Zn(2+)</name>
        <dbReference type="ChEBI" id="CHEBI:29105"/>
    </cofactor>
    <text evidence="5">Binds 1 zinc ion per subunit.</text>
</comment>
<dbReference type="EMBL" id="AUPL01006252">
    <property type="protein sequence ID" value="ESL06079.1"/>
    <property type="molecule type" value="Genomic_DNA"/>
</dbReference>
<evidence type="ECO:0000256" key="1">
    <source>
        <dbReference type="ARBA" id="ARBA00022490"/>
    </source>
</evidence>
<proteinExistence type="inferred from homology"/>
<dbReference type="AlphaFoldDB" id="A0A061IU24"/>
<dbReference type="GO" id="GO:0005737">
    <property type="term" value="C:cytoplasm"/>
    <property type="evidence" value="ECO:0007669"/>
    <property type="project" value="UniProtKB-SubCell"/>
</dbReference>
<evidence type="ECO:0000256" key="4">
    <source>
        <dbReference type="ARBA" id="ARBA00022833"/>
    </source>
</evidence>
<dbReference type="InterPro" id="IPR050852">
    <property type="entry name" value="Queuine_tRNA-ribosyltrfase"/>
</dbReference>
<dbReference type="OrthoDB" id="27601at2759"/>
<evidence type="ECO:0000313" key="7">
    <source>
        <dbReference type="EMBL" id="ESL06079.1"/>
    </source>
</evidence>
<reference evidence="7 8" key="1">
    <citation type="submission" date="2013-07" db="EMBL/GenBank/DDBJ databases">
        <authorList>
            <person name="Stoco P.H."/>
            <person name="Wagner G."/>
            <person name="Gerber A."/>
            <person name="Zaha A."/>
            <person name="Thompson C."/>
            <person name="Bartholomeu D.C."/>
            <person name="Luckemeyer D.D."/>
            <person name="Bahia D."/>
            <person name="Loreto E."/>
            <person name="Prestes E.B."/>
            <person name="Lima F.M."/>
            <person name="Rodrigues-Luiz G."/>
            <person name="Vallejo G.A."/>
            <person name="Filho J.F."/>
            <person name="Monteiro K.M."/>
            <person name="Tyler K.M."/>
            <person name="de Almeida L.G."/>
            <person name="Ortiz M.F."/>
            <person name="Siervo M.A."/>
            <person name="de Moraes M.H."/>
            <person name="Cunha O.L."/>
            <person name="Mendonca-Neto R."/>
            <person name="Silva R."/>
            <person name="Teixeira S.M."/>
            <person name="Murta S.M."/>
            <person name="Sincero T.C."/>
            <person name="Mendes T.A."/>
            <person name="Urmenyi T.P."/>
            <person name="Silva V.G."/>
            <person name="da Rocha W.D."/>
            <person name="Andersson B."/>
            <person name="Romanha A.J."/>
            <person name="Steindel M."/>
            <person name="de Vasconcelos A.T."/>
            <person name="Grisard E.C."/>
        </authorList>
    </citation>
    <scope>NUCLEOTIDE SEQUENCE [LARGE SCALE GENOMIC DNA]</scope>
    <source>
        <strain evidence="7 8">SC58</strain>
    </source>
</reference>
<comment type="caution">
    <text evidence="7">The sequence shown here is derived from an EMBL/GenBank/DDBJ whole genome shotgun (WGS) entry which is preliminary data.</text>
</comment>
<feature type="binding site" evidence="5">
    <location>
        <position position="279"/>
    </location>
    <ligand>
        <name>Zn(2+)</name>
        <dbReference type="ChEBI" id="CHEBI:29105"/>
    </ligand>
</feature>
<keyword evidence="3 5" id="KW-0479">Metal-binding</keyword>
<keyword evidence="2 5" id="KW-0819">tRNA processing</keyword>
<protein>
    <recommendedName>
        <fullName evidence="5">Queuine tRNA-ribosyltransferase accessory subunit 2</fullName>
    </recommendedName>
    <alternativeName>
        <fullName evidence="5">Queuine tRNA-ribosyltransferase domain-containing protein 1</fullName>
    </alternativeName>
</protein>
<dbReference type="VEuPathDB" id="TriTrypDB:TRSC58_06252"/>
<keyword evidence="4 5" id="KW-0862">Zinc</keyword>
<dbReference type="GO" id="GO:0008479">
    <property type="term" value="F:tRNA-guanosine(34) queuine transglycosylase activity"/>
    <property type="evidence" value="ECO:0007669"/>
    <property type="project" value="UniProtKB-UniRule"/>
</dbReference>
<organism evidence="7 8">
    <name type="scientific">Trypanosoma rangeli SC58</name>
    <dbReference type="NCBI Taxonomy" id="429131"/>
    <lineage>
        <taxon>Eukaryota</taxon>
        <taxon>Discoba</taxon>
        <taxon>Euglenozoa</taxon>
        <taxon>Kinetoplastea</taxon>
        <taxon>Metakinetoplastina</taxon>
        <taxon>Trypanosomatida</taxon>
        <taxon>Trypanosomatidae</taxon>
        <taxon>Trypanosoma</taxon>
        <taxon>Herpetosoma</taxon>
    </lineage>
</organism>
<dbReference type="GO" id="GO:0046872">
    <property type="term" value="F:metal ion binding"/>
    <property type="evidence" value="ECO:0007669"/>
    <property type="project" value="UniProtKB-KW"/>
</dbReference>
<comment type="similarity">
    <text evidence="5">Belongs to the queuine tRNA-ribosyltransferase family. QTRT2 subfamily.</text>
</comment>
<sequence>MANCYPLLVVPCKRGGIPCLTPDQARAIMKEEERVISVSIFDAGEYVEPCKIAKRGFAEFCGLENFTTILTVRSPHIGMHASVPATDAGLSANHEKGRISVGMDKWKEMVLSLRPTMIVTPYDSVSTHELQVKRRRTAVGRSVKWAVSADSLHAQGNWKLMKPVCAVEGKAEYIFMEELCQNETSQEYTAHIQQAVKKGQVMCTAISLPAVLMCLRDNVRFIECALPWILAEKGIGMVFDICPAEGVSPSRYETQIDLNDDCFAEDIRPLSPDCSCYTCKRHMRAYIHHLLTVQEMNSKTLLVIHNLARLIQLVRLYRLAGAEYREVLLNWLFAQI</sequence>
<feature type="binding site" evidence="5">
    <location>
        <position position="276"/>
    </location>
    <ligand>
        <name>Zn(2+)</name>
        <dbReference type="ChEBI" id="CHEBI:29105"/>
    </ligand>
</feature>
<dbReference type="PANTHER" id="PTHR46064">
    <property type="entry name" value="QUEUINE TRNA-RIBOSYLTRANSFERASE ACCESSORY SUBUNIT 2"/>
    <property type="match status" value="1"/>
</dbReference>
<keyword evidence="1 5" id="KW-0963">Cytoplasm</keyword>
<feature type="binding site" evidence="5">
    <location>
        <position position="274"/>
    </location>
    <ligand>
        <name>Zn(2+)</name>
        <dbReference type="ChEBI" id="CHEBI:29105"/>
    </ligand>
</feature>
<feature type="domain" description="tRNA-guanine(15) transglycosylase-like" evidence="6">
    <location>
        <begin position="219"/>
        <end position="318"/>
    </location>
</feature>
<dbReference type="InterPro" id="IPR036511">
    <property type="entry name" value="TGT-like_sf"/>
</dbReference>
<dbReference type="HAMAP" id="MF_03043">
    <property type="entry name" value="QTRT2"/>
    <property type="match status" value="1"/>
</dbReference>
<dbReference type="GO" id="GO:0006400">
    <property type="term" value="P:tRNA modification"/>
    <property type="evidence" value="ECO:0007669"/>
    <property type="project" value="InterPro"/>
</dbReference>
<evidence type="ECO:0000259" key="6">
    <source>
        <dbReference type="Pfam" id="PF01702"/>
    </source>
</evidence>
<name>A0A061IU24_TRYRA</name>
<dbReference type="Gene3D" id="3.20.20.105">
    <property type="entry name" value="Queuine tRNA-ribosyltransferase-like"/>
    <property type="match status" value="1"/>
</dbReference>
<evidence type="ECO:0000313" key="8">
    <source>
        <dbReference type="Proteomes" id="UP000031737"/>
    </source>
</evidence>
<evidence type="ECO:0000256" key="2">
    <source>
        <dbReference type="ARBA" id="ARBA00022694"/>
    </source>
</evidence>
<evidence type="ECO:0000256" key="3">
    <source>
        <dbReference type="ARBA" id="ARBA00022723"/>
    </source>
</evidence>
<evidence type="ECO:0000256" key="5">
    <source>
        <dbReference type="HAMAP-Rule" id="MF_03043"/>
    </source>
</evidence>
<feature type="binding site" evidence="5">
    <location>
        <position position="305"/>
    </location>
    <ligand>
        <name>Zn(2+)</name>
        <dbReference type="ChEBI" id="CHEBI:29105"/>
    </ligand>
</feature>